<proteinExistence type="predicted"/>
<name>A0AAU8AUQ8_9VIRU</name>
<dbReference type="EMBL" id="PP511318">
    <property type="protein sequence ID" value="XCD03084.1"/>
    <property type="molecule type" value="Genomic_DNA"/>
</dbReference>
<evidence type="ECO:0000256" key="1">
    <source>
        <dbReference type="SAM" id="Phobius"/>
    </source>
</evidence>
<keyword evidence="1" id="KW-1133">Transmembrane helix</keyword>
<keyword evidence="1" id="KW-0472">Membrane</keyword>
<feature type="transmembrane region" description="Helical" evidence="1">
    <location>
        <begin position="15"/>
        <end position="34"/>
    </location>
</feature>
<accession>A0AAU8AUQ8</accession>
<organism evidence="2">
    <name type="scientific">Dulem virus 31</name>
    <dbReference type="NCBI Taxonomy" id="3145749"/>
    <lineage>
        <taxon>Viruses</taxon>
        <taxon>Monodnaviria</taxon>
        <taxon>Sangervirae</taxon>
        <taxon>Phixviricota</taxon>
        <taxon>Malgrandaviricetes</taxon>
        <taxon>Petitvirales</taxon>
        <taxon>Microviridae</taxon>
        <taxon>Microvirus</taxon>
    </lineage>
</organism>
<keyword evidence="1" id="KW-0812">Transmembrane</keyword>
<sequence>MADEFMEEKVEELSVYAPLAVYVITLLIQLKIFAREEELTKLEAKLMTYMAENFVREENYRDNHKALQDQMAQIHNDVSDVKNLLIGIINANNQRN</sequence>
<evidence type="ECO:0000313" key="2">
    <source>
        <dbReference type="EMBL" id="XCD03084.1"/>
    </source>
</evidence>
<reference evidence="2" key="1">
    <citation type="submission" date="2024-03" db="EMBL/GenBank/DDBJ databases">
        <title>Diverse circular DNA viruses in blood, oral, and fecal samples of captive lemurs.</title>
        <authorList>
            <person name="Paietta E.N."/>
            <person name="Kraberger S."/>
            <person name="Lund M.C."/>
            <person name="Custer J.M."/>
            <person name="Vargas K.M."/>
            <person name="Ehmke E.E."/>
            <person name="Yoder A.D."/>
            <person name="Varsani A."/>
        </authorList>
    </citation>
    <scope>NUCLEOTIDE SEQUENCE</scope>
    <source>
        <strain evidence="2">Duke_17_45</strain>
    </source>
</reference>
<protein>
    <submittedName>
        <fullName evidence="2">Uncharacterized protein</fullName>
    </submittedName>
</protein>